<proteinExistence type="predicted"/>
<protein>
    <submittedName>
        <fullName evidence="1">Uncharacterized protein</fullName>
    </submittedName>
</protein>
<accession>A0A8S5NWZ4</accession>
<dbReference type="EMBL" id="BK015271">
    <property type="protein sequence ID" value="DAD98935.1"/>
    <property type="molecule type" value="Genomic_DNA"/>
</dbReference>
<sequence length="54" mass="6054">MAVMSRKVNLGFEVAPGKTEEFLKASSESNAFERAMARAAKNIPNFDKHDVKRK</sequence>
<organism evidence="1">
    <name type="scientific">Siphoviridae sp. ctOba29</name>
    <dbReference type="NCBI Taxonomy" id="2825480"/>
    <lineage>
        <taxon>Viruses</taxon>
        <taxon>Duplodnaviria</taxon>
        <taxon>Heunggongvirae</taxon>
        <taxon>Uroviricota</taxon>
        <taxon>Caudoviricetes</taxon>
    </lineage>
</organism>
<reference evidence="1" key="1">
    <citation type="journal article" date="2021" name="Proc. Natl. Acad. Sci. U.S.A.">
        <title>A Catalog of Tens of Thousands of Viruses from Human Metagenomes Reveals Hidden Associations with Chronic Diseases.</title>
        <authorList>
            <person name="Tisza M.J."/>
            <person name="Buck C.B."/>
        </authorList>
    </citation>
    <scope>NUCLEOTIDE SEQUENCE</scope>
    <source>
        <strain evidence="1">CtOba29</strain>
    </source>
</reference>
<name>A0A8S5NWZ4_9CAUD</name>
<evidence type="ECO:0000313" key="1">
    <source>
        <dbReference type="EMBL" id="DAD98935.1"/>
    </source>
</evidence>